<reference evidence="1" key="1">
    <citation type="submission" date="2023-10" db="EMBL/GenBank/DDBJ databases">
        <authorList>
            <person name="Rodriguez Cubillos JULIANA M."/>
            <person name="De Vega J."/>
        </authorList>
    </citation>
    <scope>NUCLEOTIDE SEQUENCE</scope>
</reference>
<dbReference type="EMBL" id="CASHSV030000409">
    <property type="protein sequence ID" value="CAJ2665058.1"/>
    <property type="molecule type" value="Genomic_DNA"/>
</dbReference>
<comment type="caution">
    <text evidence="1">The sequence shown here is derived from an EMBL/GenBank/DDBJ whole genome shotgun (WGS) entry which is preliminary data.</text>
</comment>
<sequence>MVLNSDSNNTTPPNDPTTPTNPPPPLLLSRAMVTSAAPFYLNPQNSTFSPNLTTPNSFGWTGNNPSLFPNYVGMNPIQHVGSSSNQVENLTRPILQLGLGPYPSLLETHLKRNTFFRFGSETNQNENTINSLLQLSSNLNHDQTQNNSLLQLGSSSILRDKNKNVLDLGHSSSSNRDKNRDINSNSNWIGINPDLNQVEKKEIRGFEFHALGLDPVLPVNETENKEISLVLGLGSSPNIVENEGIINPDSNKVDNKNINQRLNRFKNETSGFNFLSLALDPAKPVSTSRKTETGHVLAQKSSSNPVEERGINPSLNWVENNSDFEFHTLALDPAKPVGEAKKHEINIALCQSSTPNRVENRGIKSDSIQVEKIFELCNLALDSVEPISEKEVVDNKQNQMDLIQKGKSKVSVGSSAKAKGSGENNNVGEGDRKEENEVGTECSDEESNTQLVKTWNLRPRKPRVNPEKQGNNGSGEGGMSRKSATPTRASTPRSAAKSRPQPKVQRPVMEKHELVISLTKEEIEHDFILLTGEKPPKKPNKRSKAVQKNHDNLFPGLHLTNITPERYRVNDNARH</sequence>
<keyword evidence="2" id="KW-1185">Reference proteome</keyword>
<name>A0ACB0L9N8_TRIPR</name>
<evidence type="ECO:0000313" key="2">
    <source>
        <dbReference type="Proteomes" id="UP001177021"/>
    </source>
</evidence>
<protein>
    <submittedName>
        <fullName evidence="1">Uncharacterized protein</fullName>
    </submittedName>
</protein>
<accession>A0ACB0L9N8</accession>
<evidence type="ECO:0000313" key="1">
    <source>
        <dbReference type="EMBL" id="CAJ2665058.1"/>
    </source>
</evidence>
<gene>
    <name evidence="1" type="ORF">MILVUS5_LOCUS30120</name>
</gene>
<organism evidence="1 2">
    <name type="scientific">Trifolium pratense</name>
    <name type="common">Red clover</name>
    <dbReference type="NCBI Taxonomy" id="57577"/>
    <lineage>
        <taxon>Eukaryota</taxon>
        <taxon>Viridiplantae</taxon>
        <taxon>Streptophyta</taxon>
        <taxon>Embryophyta</taxon>
        <taxon>Tracheophyta</taxon>
        <taxon>Spermatophyta</taxon>
        <taxon>Magnoliopsida</taxon>
        <taxon>eudicotyledons</taxon>
        <taxon>Gunneridae</taxon>
        <taxon>Pentapetalae</taxon>
        <taxon>rosids</taxon>
        <taxon>fabids</taxon>
        <taxon>Fabales</taxon>
        <taxon>Fabaceae</taxon>
        <taxon>Papilionoideae</taxon>
        <taxon>50 kb inversion clade</taxon>
        <taxon>NPAAA clade</taxon>
        <taxon>Hologalegina</taxon>
        <taxon>IRL clade</taxon>
        <taxon>Trifolieae</taxon>
        <taxon>Trifolium</taxon>
    </lineage>
</organism>
<proteinExistence type="predicted"/>
<dbReference type="Proteomes" id="UP001177021">
    <property type="component" value="Unassembled WGS sequence"/>
</dbReference>